<sequence>MQHAVLPEEGSDGRGYHALRRITRALDVHSRKLHREWKITSPQLLCLHTLQKESVHTLSLLASELHLSVSTVNGILDRLEARGLVSRSRSLEDQRKVLLGITPAGQALIDSVPELMRDSYLRAFSRMPADEQMLLSELLVKLARHFDPEITPAYHDLITGPATDYPEDRP</sequence>
<keyword evidence="2" id="KW-0238">DNA-binding</keyword>
<evidence type="ECO:0000256" key="1">
    <source>
        <dbReference type="ARBA" id="ARBA00023015"/>
    </source>
</evidence>
<gene>
    <name evidence="5" type="ORF">A3K90_07485</name>
</gene>
<evidence type="ECO:0000259" key="4">
    <source>
        <dbReference type="PROSITE" id="PS50995"/>
    </source>
</evidence>
<comment type="caution">
    <text evidence="5">The sequence shown here is derived from an EMBL/GenBank/DDBJ whole genome shotgun (WGS) entry which is preliminary data.</text>
</comment>
<accession>A0A165LHJ5</accession>
<dbReference type="GO" id="GO:0003677">
    <property type="term" value="F:DNA binding"/>
    <property type="evidence" value="ECO:0007669"/>
    <property type="project" value="UniProtKB-KW"/>
</dbReference>
<evidence type="ECO:0000313" key="6">
    <source>
        <dbReference type="Proteomes" id="UP000076481"/>
    </source>
</evidence>
<dbReference type="InterPro" id="IPR036388">
    <property type="entry name" value="WH-like_DNA-bd_sf"/>
</dbReference>
<dbReference type="PANTHER" id="PTHR33164">
    <property type="entry name" value="TRANSCRIPTIONAL REGULATOR, MARR FAMILY"/>
    <property type="match status" value="1"/>
</dbReference>
<dbReference type="InterPro" id="IPR000835">
    <property type="entry name" value="HTH_MarR-typ"/>
</dbReference>
<dbReference type="RefSeq" id="WP_303681871.1">
    <property type="nucleotide sequence ID" value="NZ_LVWG01000032.1"/>
</dbReference>
<evidence type="ECO:0000313" key="5">
    <source>
        <dbReference type="EMBL" id="KZK74052.1"/>
    </source>
</evidence>
<evidence type="ECO:0000256" key="2">
    <source>
        <dbReference type="ARBA" id="ARBA00023125"/>
    </source>
</evidence>
<dbReference type="Pfam" id="PF01047">
    <property type="entry name" value="MarR"/>
    <property type="match status" value="1"/>
</dbReference>
<dbReference type="SUPFAM" id="SSF46785">
    <property type="entry name" value="Winged helix' DNA-binding domain"/>
    <property type="match status" value="1"/>
</dbReference>
<dbReference type="GO" id="GO:0003700">
    <property type="term" value="F:DNA-binding transcription factor activity"/>
    <property type="evidence" value="ECO:0007669"/>
    <property type="project" value="InterPro"/>
</dbReference>
<dbReference type="InterPro" id="IPR023187">
    <property type="entry name" value="Tscrpt_reg_MarR-type_CS"/>
</dbReference>
<dbReference type="InterPro" id="IPR036390">
    <property type="entry name" value="WH_DNA-bd_sf"/>
</dbReference>
<dbReference type="PROSITE" id="PS50995">
    <property type="entry name" value="HTH_MARR_2"/>
    <property type="match status" value="1"/>
</dbReference>
<reference evidence="5 6" key="1">
    <citation type="submission" date="2016-03" db="EMBL/GenBank/DDBJ databases">
        <title>Speciation and ecological success in dimly lit waters: horizontal gene transfer in a green sulfur bacteria bloom unveiled by metagenomic assembly.</title>
        <authorList>
            <person name="Llorens-Mares T."/>
            <person name="Liu Z."/>
            <person name="Allen L.Z."/>
            <person name="Rusch D.B."/>
            <person name="Craig M.T."/>
            <person name="Dupont C.L."/>
            <person name="Bryant D.A."/>
            <person name="Casamayor E.O."/>
        </authorList>
    </citation>
    <scope>NUCLEOTIDE SEQUENCE [LARGE SCALE GENOMIC DNA]</scope>
    <source>
        <strain evidence="5">CIII</strain>
    </source>
</reference>
<proteinExistence type="predicted"/>
<keyword evidence="3" id="KW-0804">Transcription</keyword>
<dbReference type="EMBL" id="LVWG01000032">
    <property type="protein sequence ID" value="KZK74052.1"/>
    <property type="molecule type" value="Genomic_DNA"/>
</dbReference>
<dbReference type="PANTHER" id="PTHR33164:SF89">
    <property type="entry name" value="MARR FAMILY REGULATORY PROTEIN"/>
    <property type="match status" value="1"/>
</dbReference>
<protein>
    <submittedName>
        <fullName evidence="5">MarR family transcriptional regulator</fullName>
    </submittedName>
</protein>
<organism evidence="5 6">
    <name type="scientific">Pelodictyon luteolum</name>
    <dbReference type="NCBI Taxonomy" id="1100"/>
    <lineage>
        <taxon>Bacteria</taxon>
        <taxon>Pseudomonadati</taxon>
        <taxon>Chlorobiota</taxon>
        <taxon>Chlorobiia</taxon>
        <taxon>Chlorobiales</taxon>
        <taxon>Chlorobiaceae</taxon>
        <taxon>Chlorobium/Pelodictyon group</taxon>
        <taxon>Pelodictyon</taxon>
    </lineage>
</organism>
<dbReference type="PRINTS" id="PR00598">
    <property type="entry name" value="HTHMARR"/>
</dbReference>
<evidence type="ECO:0000256" key="3">
    <source>
        <dbReference type="ARBA" id="ARBA00023163"/>
    </source>
</evidence>
<dbReference type="GO" id="GO:0006950">
    <property type="term" value="P:response to stress"/>
    <property type="evidence" value="ECO:0007669"/>
    <property type="project" value="TreeGrafter"/>
</dbReference>
<dbReference type="PROSITE" id="PS01117">
    <property type="entry name" value="HTH_MARR_1"/>
    <property type="match status" value="1"/>
</dbReference>
<dbReference type="Proteomes" id="UP000076481">
    <property type="component" value="Unassembled WGS sequence"/>
</dbReference>
<dbReference type="SMART" id="SM00347">
    <property type="entry name" value="HTH_MARR"/>
    <property type="match status" value="1"/>
</dbReference>
<feature type="domain" description="HTH marR-type" evidence="4">
    <location>
        <begin position="12"/>
        <end position="144"/>
    </location>
</feature>
<dbReference type="Gene3D" id="1.10.10.10">
    <property type="entry name" value="Winged helix-like DNA-binding domain superfamily/Winged helix DNA-binding domain"/>
    <property type="match status" value="1"/>
</dbReference>
<dbReference type="AlphaFoldDB" id="A0A165LHJ5"/>
<keyword evidence="1" id="KW-0805">Transcription regulation</keyword>
<name>A0A165LHJ5_PELLU</name>
<dbReference type="InterPro" id="IPR039422">
    <property type="entry name" value="MarR/SlyA-like"/>
</dbReference>